<evidence type="ECO:0000259" key="5">
    <source>
        <dbReference type="Pfam" id="PF13873"/>
    </source>
</evidence>
<reference evidence="6" key="1">
    <citation type="submission" date="2012-09" db="EMBL/GenBank/DDBJ databases">
        <authorList>
            <person name="Martin A.A."/>
        </authorList>
    </citation>
    <scope>NUCLEOTIDE SEQUENCE</scope>
</reference>
<proteinExistence type="predicted"/>
<evidence type="ECO:0000256" key="3">
    <source>
        <dbReference type="ARBA" id="ARBA00025466"/>
    </source>
</evidence>
<evidence type="ECO:0000313" key="6">
    <source>
        <dbReference type="Proteomes" id="UP000035642"/>
    </source>
</evidence>
<feature type="region of interest" description="Disordered" evidence="4">
    <location>
        <begin position="20"/>
        <end position="39"/>
    </location>
</feature>
<dbReference type="Pfam" id="PF13873">
    <property type="entry name" value="Myb_DNA-bind_5"/>
    <property type="match status" value="1"/>
</dbReference>
<feature type="region of interest" description="Disordered" evidence="4">
    <location>
        <begin position="293"/>
        <end position="313"/>
    </location>
</feature>
<protein>
    <recommendedName>
        <fullName evidence="2">Regulatory protein zeste</fullName>
    </recommendedName>
</protein>
<evidence type="ECO:0000256" key="4">
    <source>
        <dbReference type="SAM" id="MobiDB-lite"/>
    </source>
</evidence>
<evidence type="ECO:0000256" key="2">
    <source>
        <dbReference type="ARBA" id="ARBA00016807"/>
    </source>
</evidence>
<dbReference type="WBParaSite" id="ACAC_0000728201-mRNA-1">
    <property type="protein sequence ID" value="ACAC_0000728201-mRNA-1"/>
    <property type="gene ID" value="ACAC_0000728201"/>
</dbReference>
<name>A0A158P8P2_ANGCA</name>
<evidence type="ECO:0000313" key="7">
    <source>
        <dbReference type="WBParaSite" id="ACAC_0000728201-mRNA-1"/>
    </source>
</evidence>
<comment type="function">
    <text evidence="3">Involved in transvection phenomena (= synapsis-dependent gene expression), where the synaptic pairing of chromosomes carrying genes with which zeste interacts influences the expression of these genes. Zeste binds to DNA and stimulates transcription from a nearby promoter.</text>
</comment>
<accession>A0A158P8P2</accession>
<reference evidence="7" key="2">
    <citation type="submission" date="2016-04" db="UniProtKB">
        <authorList>
            <consortium name="WormBaseParasite"/>
        </authorList>
    </citation>
    <scope>IDENTIFICATION</scope>
</reference>
<dbReference type="AlphaFoldDB" id="A0A158P8P2"/>
<dbReference type="Proteomes" id="UP000035642">
    <property type="component" value="Unassembled WGS sequence"/>
</dbReference>
<feature type="compositionally biased region" description="Polar residues" evidence="4">
    <location>
        <begin position="293"/>
        <end position="307"/>
    </location>
</feature>
<comment type="subunit">
    <text evidence="1">Self-associates forming complexes of several hundred monomers.</text>
</comment>
<sequence length="394" mass="44973">MNDDKREAICVESRHCTTESGTVTSKDEQSNGKNPSRMTEDHTVVICEEVLKRREILLDMCSTRETEINRKRAEAWDEVHMATMTRCQRKLRLEQIKRVWRHQKNRVRHILNVEKLGSNTEVTLEDVIAARKGFMTDYEIAIARAYVDVPPRCRSPSNRRLDELDLSFRKRVAASPSVRIDDSVTSPSPVFVRSSSSHVQTGFCSVKMCSGTFHSKDIKGCVHNGEIDFEMDDGDRQFRTTVWLGFARISIERSFTLVLDRIAAECVVEAQNQAQTDPAINPVSNARTVPSQSMIESDDSSCTSENVQPVKRKRTGRRQLSIINEQYEMIKAQRIAFEEQAQMYRAMRSFIEESTRTIRDLVGRVNGEQQSSAIESSPSESNLEFAPSNIWNKN</sequence>
<keyword evidence="6" id="KW-1185">Reference proteome</keyword>
<feature type="compositionally biased region" description="Low complexity" evidence="4">
    <location>
        <begin position="369"/>
        <end position="381"/>
    </location>
</feature>
<feature type="region of interest" description="Disordered" evidence="4">
    <location>
        <begin position="369"/>
        <end position="394"/>
    </location>
</feature>
<evidence type="ECO:0000256" key="1">
    <source>
        <dbReference type="ARBA" id="ARBA00011764"/>
    </source>
</evidence>
<organism evidence="6 7">
    <name type="scientific">Angiostrongylus cantonensis</name>
    <name type="common">Rat lungworm</name>
    <dbReference type="NCBI Taxonomy" id="6313"/>
    <lineage>
        <taxon>Eukaryota</taxon>
        <taxon>Metazoa</taxon>
        <taxon>Ecdysozoa</taxon>
        <taxon>Nematoda</taxon>
        <taxon>Chromadorea</taxon>
        <taxon>Rhabditida</taxon>
        <taxon>Rhabditina</taxon>
        <taxon>Rhabditomorpha</taxon>
        <taxon>Strongyloidea</taxon>
        <taxon>Metastrongylidae</taxon>
        <taxon>Angiostrongylus</taxon>
    </lineage>
</organism>
<dbReference type="InterPro" id="IPR028002">
    <property type="entry name" value="Myb_DNA-bind_5"/>
</dbReference>
<feature type="domain" description="Myb/SANT-like DNA-binding" evidence="5">
    <location>
        <begin position="37"/>
        <end position="109"/>
    </location>
</feature>